<organism evidence="3 4">
    <name type="scientific">Moniliophthora roreri (strain MCA 2997)</name>
    <name type="common">Cocoa frosty pod rot fungus</name>
    <name type="synonym">Crinipellis roreri</name>
    <dbReference type="NCBI Taxonomy" id="1381753"/>
    <lineage>
        <taxon>Eukaryota</taxon>
        <taxon>Fungi</taxon>
        <taxon>Dikarya</taxon>
        <taxon>Basidiomycota</taxon>
        <taxon>Agaricomycotina</taxon>
        <taxon>Agaricomycetes</taxon>
        <taxon>Agaricomycetidae</taxon>
        <taxon>Agaricales</taxon>
        <taxon>Marasmiineae</taxon>
        <taxon>Marasmiaceae</taxon>
        <taxon>Moniliophthora</taxon>
    </lineage>
</organism>
<protein>
    <recommendedName>
        <fullName evidence="2">Protein kinase domain-containing protein</fullName>
    </recommendedName>
</protein>
<dbReference type="InterPro" id="IPR051681">
    <property type="entry name" value="Ser/Thr_Kinases-Pseudokinases"/>
</dbReference>
<dbReference type="KEGG" id="mrr:Moror_1655"/>
<keyword evidence="4" id="KW-1185">Reference proteome</keyword>
<name>V2X2Y9_MONRO</name>
<gene>
    <name evidence="3" type="ORF">Moror_1655</name>
</gene>
<dbReference type="SUPFAM" id="SSF56112">
    <property type="entry name" value="Protein kinase-like (PK-like)"/>
    <property type="match status" value="1"/>
</dbReference>
<dbReference type="PANTHER" id="PTHR44329">
    <property type="entry name" value="SERINE/THREONINE-PROTEIN KINASE TNNI3K-RELATED"/>
    <property type="match status" value="1"/>
</dbReference>
<comment type="caution">
    <text evidence="3">The sequence shown here is derived from an EMBL/GenBank/DDBJ whole genome shotgun (WGS) entry which is preliminary data.</text>
</comment>
<dbReference type="PROSITE" id="PS50011">
    <property type="entry name" value="PROTEIN_KINASE_DOM"/>
    <property type="match status" value="1"/>
</dbReference>
<dbReference type="HOGENOM" id="CLU_000288_7_18_1"/>
<dbReference type="OrthoDB" id="538607at2759"/>
<dbReference type="InterPro" id="IPR011009">
    <property type="entry name" value="Kinase-like_dom_sf"/>
</dbReference>
<dbReference type="GO" id="GO:0005524">
    <property type="term" value="F:ATP binding"/>
    <property type="evidence" value="ECO:0007669"/>
    <property type="project" value="InterPro"/>
</dbReference>
<dbReference type="EMBL" id="AWSO01000190">
    <property type="protein sequence ID" value="ESK93503.1"/>
    <property type="molecule type" value="Genomic_DNA"/>
</dbReference>
<feature type="domain" description="Protein kinase" evidence="2">
    <location>
        <begin position="1"/>
        <end position="285"/>
    </location>
</feature>
<accession>V2X2Y9</accession>
<evidence type="ECO:0000313" key="3">
    <source>
        <dbReference type="EMBL" id="ESK93503.1"/>
    </source>
</evidence>
<proteinExistence type="predicted"/>
<dbReference type="Proteomes" id="UP000017559">
    <property type="component" value="Unassembled WGS sequence"/>
</dbReference>
<dbReference type="InterPro" id="IPR001245">
    <property type="entry name" value="Ser-Thr/Tyr_kinase_cat_dom"/>
</dbReference>
<dbReference type="AlphaFoldDB" id="V2X2Y9"/>
<dbReference type="GO" id="GO:0004674">
    <property type="term" value="F:protein serine/threonine kinase activity"/>
    <property type="evidence" value="ECO:0007669"/>
    <property type="project" value="TreeGrafter"/>
</dbReference>
<dbReference type="STRING" id="1381753.V2X2Y9"/>
<feature type="region of interest" description="Disordered" evidence="1">
    <location>
        <begin position="1"/>
        <end position="22"/>
    </location>
</feature>
<reference evidence="3 4" key="1">
    <citation type="journal article" date="2014" name="BMC Genomics">
        <title>Genome and secretome analysis of the hemibiotrophic fungal pathogen, Moniliophthora roreri, which causes frosty pod rot disease of cacao: mechanisms of the biotrophic and necrotrophic phases.</title>
        <authorList>
            <person name="Meinhardt L.W."/>
            <person name="Costa G.G.L."/>
            <person name="Thomazella D.P.T."/>
            <person name="Teixeira P.J.P.L."/>
            <person name="Carazzolle M.F."/>
            <person name="Schuster S.C."/>
            <person name="Carlson J.E."/>
            <person name="Guiltinan M.J."/>
            <person name="Mieczkowski P."/>
            <person name="Farmer A."/>
            <person name="Ramaraj T."/>
            <person name="Crozier J."/>
            <person name="Davis R.E."/>
            <person name="Shao J."/>
            <person name="Melnick R.L."/>
            <person name="Pereira G.A.G."/>
            <person name="Bailey B.A."/>
        </authorList>
    </citation>
    <scope>NUCLEOTIDE SEQUENCE [LARGE SCALE GENOMIC DNA]</scope>
    <source>
        <strain evidence="3 4">MCA 2997</strain>
    </source>
</reference>
<evidence type="ECO:0000259" key="2">
    <source>
        <dbReference type="PROSITE" id="PS50011"/>
    </source>
</evidence>
<evidence type="ECO:0000313" key="4">
    <source>
        <dbReference type="Proteomes" id="UP000017559"/>
    </source>
</evidence>
<sequence>MPNDQSLSVKDNAGITEDHSTTTYQGRSERIGTLAIRVWRERCSDPESRKCFLKRLERELLVWHSLRHPNVAPLYGLTFAYGKWPASVTPYYRNGTINEYLSKRSQKEILLLLCGVAEGLAYLHNRQPPISHGDLRGCHIFINDDGSPVLSNIGTNHLPTPPNWIIASNDGTRWMAPEVMLSDASMPSSVPIQDSRLPTTPASDVYSFGMTMLELYTGHAPFSHRRFYGGVIHDVVNGIRPARPSLDACPGLTDDIWDVIISCWAQDAYQRPSMDAVVRRLHVLYKTSMLKPAL</sequence>
<dbReference type="Pfam" id="PF07714">
    <property type="entry name" value="PK_Tyr_Ser-Thr"/>
    <property type="match status" value="1"/>
</dbReference>
<dbReference type="InterPro" id="IPR000719">
    <property type="entry name" value="Prot_kinase_dom"/>
</dbReference>
<dbReference type="Gene3D" id="1.10.510.10">
    <property type="entry name" value="Transferase(Phosphotransferase) domain 1"/>
    <property type="match status" value="1"/>
</dbReference>
<evidence type="ECO:0000256" key="1">
    <source>
        <dbReference type="SAM" id="MobiDB-lite"/>
    </source>
</evidence>